<sequence>MKLDRAEWTGTGLSIGFHVALIAALSLSLAKVALPPEPPAIVVDFVDEVGLTAAAPVQESAPAAQAVSPEPELAPAPEVEELPPPPPRVEPTPAPRPRAAEPPPRPSPPRARSETPRQERPRPRQSRLGDDFLEGVAEGNSRTGSAETGQAAAPVIDAAAMASIQQAIRRQVQPCADRQIDPGPGANQIRVTLNLRLAPDGRLSRPPRVVRTQGVNADNERYEERVKDLAINTYVDCSPLRGLPPELYSTAQGGWSNINMTYRLP</sequence>
<gene>
    <name evidence="2" type="ORF">FHS50_000063</name>
</gene>
<feature type="compositionally biased region" description="Low complexity" evidence="1">
    <location>
        <begin position="60"/>
        <end position="77"/>
    </location>
</feature>
<proteinExistence type="predicted"/>
<feature type="compositionally biased region" description="Pro residues" evidence="1">
    <location>
        <begin position="82"/>
        <end position="109"/>
    </location>
</feature>
<dbReference type="EMBL" id="JACICF010000001">
    <property type="protein sequence ID" value="MBB3763040.1"/>
    <property type="molecule type" value="Genomic_DNA"/>
</dbReference>
<dbReference type="Gene3D" id="3.30.1150.10">
    <property type="match status" value="1"/>
</dbReference>
<organism evidence="2 3">
    <name type="scientific">Sphingomicrobium lutaoense</name>
    <dbReference type="NCBI Taxonomy" id="515949"/>
    <lineage>
        <taxon>Bacteria</taxon>
        <taxon>Pseudomonadati</taxon>
        <taxon>Pseudomonadota</taxon>
        <taxon>Alphaproteobacteria</taxon>
        <taxon>Sphingomonadales</taxon>
        <taxon>Sphingomonadaceae</taxon>
        <taxon>Sphingomicrobium</taxon>
    </lineage>
</organism>
<dbReference type="Proteomes" id="UP000578569">
    <property type="component" value="Unassembled WGS sequence"/>
</dbReference>
<dbReference type="RefSeq" id="WP_183932371.1">
    <property type="nucleotide sequence ID" value="NZ_JACICF010000001.1"/>
</dbReference>
<evidence type="ECO:0000256" key="1">
    <source>
        <dbReference type="SAM" id="MobiDB-lite"/>
    </source>
</evidence>
<dbReference type="AlphaFoldDB" id="A0A839YX29"/>
<comment type="caution">
    <text evidence="2">The sequence shown here is derived from an EMBL/GenBank/DDBJ whole genome shotgun (WGS) entry which is preliminary data.</text>
</comment>
<accession>A0A839YX29</accession>
<reference evidence="2 3" key="1">
    <citation type="submission" date="2020-08" db="EMBL/GenBank/DDBJ databases">
        <title>Genomic Encyclopedia of Type Strains, Phase IV (KMG-IV): sequencing the most valuable type-strain genomes for metagenomic binning, comparative biology and taxonomic classification.</title>
        <authorList>
            <person name="Goeker M."/>
        </authorList>
    </citation>
    <scope>NUCLEOTIDE SEQUENCE [LARGE SCALE GENOMIC DNA]</scope>
    <source>
        <strain evidence="2 3">DSM 24194</strain>
    </source>
</reference>
<feature type="compositionally biased region" description="Basic and acidic residues" evidence="1">
    <location>
        <begin position="111"/>
        <end position="130"/>
    </location>
</feature>
<name>A0A839YX29_9SPHN</name>
<protein>
    <submittedName>
        <fullName evidence="2">Outer membrane biosynthesis protein TonB</fullName>
    </submittedName>
</protein>
<feature type="region of interest" description="Disordered" evidence="1">
    <location>
        <begin position="60"/>
        <end position="149"/>
    </location>
</feature>
<evidence type="ECO:0000313" key="3">
    <source>
        <dbReference type="Proteomes" id="UP000578569"/>
    </source>
</evidence>
<evidence type="ECO:0000313" key="2">
    <source>
        <dbReference type="EMBL" id="MBB3763040.1"/>
    </source>
</evidence>
<keyword evidence="3" id="KW-1185">Reference proteome</keyword>